<comment type="subcellular location">
    <subcellularLocation>
        <location evidence="1">Lysosome membrane</location>
        <topology evidence="1">Multi-pass membrane protein</topology>
    </subcellularLocation>
</comment>
<comment type="similarity">
    <text evidence="2">Belongs to the cystinosin family.</text>
</comment>
<feature type="transmembrane region" description="Helical" evidence="11">
    <location>
        <begin position="250"/>
        <end position="270"/>
    </location>
</feature>
<proteinExistence type="inferred from homology"/>
<dbReference type="Pfam" id="PF04193">
    <property type="entry name" value="PQ-loop"/>
    <property type="match status" value="2"/>
</dbReference>
<dbReference type="GO" id="GO:0015184">
    <property type="term" value="F:L-cystine transmembrane transporter activity"/>
    <property type="evidence" value="ECO:0007669"/>
    <property type="project" value="TreeGrafter"/>
</dbReference>
<dbReference type="InterPro" id="IPR006603">
    <property type="entry name" value="PQ-loop_rpt"/>
</dbReference>
<evidence type="ECO:0000256" key="6">
    <source>
        <dbReference type="ARBA" id="ARBA00022847"/>
    </source>
</evidence>
<evidence type="ECO:0000256" key="2">
    <source>
        <dbReference type="ARBA" id="ARBA00006855"/>
    </source>
</evidence>
<keyword evidence="7 11" id="KW-1133">Transmembrane helix</keyword>
<dbReference type="NCBIfam" id="TIGR00951">
    <property type="entry name" value="2A43"/>
    <property type="match status" value="1"/>
</dbReference>
<keyword evidence="4 11" id="KW-0812">Transmembrane</keyword>
<dbReference type="Proteomes" id="UP000663860">
    <property type="component" value="Unassembled WGS sequence"/>
</dbReference>
<gene>
    <name evidence="13" type="ORF">IZO911_LOCUS20917</name>
</gene>
<name>A0A814L913_9BILA</name>
<dbReference type="SMART" id="SM00679">
    <property type="entry name" value="CTNS"/>
    <property type="match status" value="2"/>
</dbReference>
<organism evidence="13 14">
    <name type="scientific">Adineta steineri</name>
    <dbReference type="NCBI Taxonomy" id="433720"/>
    <lineage>
        <taxon>Eukaryota</taxon>
        <taxon>Metazoa</taxon>
        <taxon>Spiralia</taxon>
        <taxon>Gnathifera</taxon>
        <taxon>Rotifera</taxon>
        <taxon>Eurotatoria</taxon>
        <taxon>Bdelloidea</taxon>
        <taxon>Adinetida</taxon>
        <taxon>Adinetidae</taxon>
        <taxon>Adineta</taxon>
    </lineage>
</organism>
<evidence type="ECO:0000256" key="1">
    <source>
        <dbReference type="ARBA" id="ARBA00004155"/>
    </source>
</evidence>
<keyword evidence="8 11" id="KW-0472">Membrane</keyword>
<evidence type="ECO:0000256" key="11">
    <source>
        <dbReference type="SAM" id="Phobius"/>
    </source>
</evidence>
<evidence type="ECO:0000256" key="9">
    <source>
        <dbReference type="ARBA" id="ARBA00023228"/>
    </source>
</evidence>
<feature type="transmembrane region" description="Helical" evidence="11">
    <location>
        <begin position="215"/>
        <end position="238"/>
    </location>
</feature>
<accession>A0A814L913</accession>
<evidence type="ECO:0000256" key="10">
    <source>
        <dbReference type="ARBA" id="ARBA00048473"/>
    </source>
</evidence>
<keyword evidence="3" id="KW-0813">Transport</keyword>
<feature type="transmembrane region" description="Helical" evidence="11">
    <location>
        <begin position="341"/>
        <end position="363"/>
    </location>
</feature>
<evidence type="ECO:0000256" key="3">
    <source>
        <dbReference type="ARBA" id="ARBA00022448"/>
    </source>
</evidence>
<evidence type="ECO:0008006" key="15">
    <source>
        <dbReference type="Google" id="ProtNLM"/>
    </source>
</evidence>
<feature type="transmembrane region" description="Helical" evidence="11">
    <location>
        <begin position="143"/>
        <end position="162"/>
    </location>
</feature>
<dbReference type="Gene3D" id="1.20.1280.290">
    <property type="match status" value="2"/>
</dbReference>
<reference evidence="13" key="1">
    <citation type="submission" date="2021-02" db="EMBL/GenBank/DDBJ databases">
        <authorList>
            <person name="Nowell W R."/>
        </authorList>
    </citation>
    <scope>NUCLEOTIDE SEQUENCE</scope>
</reference>
<evidence type="ECO:0000313" key="14">
    <source>
        <dbReference type="Proteomes" id="UP000663860"/>
    </source>
</evidence>
<dbReference type="InterPro" id="IPR005282">
    <property type="entry name" value="LC_transporter"/>
</dbReference>
<dbReference type="FunFam" id="1.20.1280.290:FF:000016">
    <property type="entry name" value="Cystinosin homolog"/>
    <property type="match status" value="1"/>
</dbReference>
<evidence type="ECO:0000256" key="4">
    <source>
        <dbReference type="ARBA" id="ARBA00022692"/>
    </source>
</evidence>
<dbReference type="GO" id="GO:0005765">
    <property type="term" value="C:lysosomal membrane"/>
    <property type="evidence" value="ECO:0007669"/>
    <property type="project" value="UniProtKB-SubCell"/>
</dbReference>
<feature type="signal peptide" evidence="12">
    <location>
        <begin position="1"/>
        <end position="21"/>
    </location>
</feature>
<sequence>MKSVNMKQIFILFFIIYFTDSEKLTANNHAFLFDPPSLTVAVGHNVSTTIQLVSEQDEPTSVSFVYGNDRLPSTDYIEPLKPVNFPRHTPHQIVLQITGLRPGHLIVGCNATPSLNTNLTERDFLRIDIARSIKLNGLISTVGWLYFFAWSCSFYPQIVLNFRRQSVVGLNFDFLALNLCGFFCYSIYNIALYSWRDVQDGYMKSHPHGIIPVLINDVVFGLHGFIAALITIFQCLFFERSTQRVSYTTSILLFVFILFLSITTIITSVGRMDLLLLIYFYSYVKLIISCIKYVPQVVMNYRRKSTEGWSIGNIVLDFIGSILSLIQMFLLAINYNDWSSLFGSITKLGLGVVSIGFDLIFIVQHYILYKHNKQQEDGYQIIDNNQETTLNT</sequence>
<feature type="transmembrane region" description="Helical" evidence="11">
    <location>
        <begin position="314"/>
        <end position="335"/>
    </location>
</feature>
<keyword evidence="9" id="KW-0458">Lysosome</keyword>
<evidence type="ECO:0000313" key="13">
    <source>
        <dbReference type="EMBL" id="CAF1061804.1"/>
    </source>
</evidence>
<keyword evidence="6" id="KW-0769">Symport</keyword>
<dbReference type="AlphaFoldDB" id="A0A814L913"/>
<evidence type="ECO:0000256" key="5">
    <source>
        <dbReference type="ARBA" id="ARBA00022737"/>
    </source>
</evidence>
<evidence type="ECO:0000256" key="8">
    <source>
        <dbReference type="ARBA" id="ARBA00023136"/>
    </source>
</evidence>
<comment type="caution">
    <text evidence="13">The sequence shown here is derived from an EMBL/GenBank/DDBJ whole genome shotgun (WGS) entry which is preliminary data.</text>
</comment>
<dbReference type="EMBL" id="CAJNOE010000221">
    <property type="protein sequence ID" value="CAF1061804.1"/>
    <property type="molecule type" value="Genomic_DNA"/>
</dbReference>
<dbReference type="GO" id="GO:0015293">
    <property type="term" value="F:symporter activity"/>
    <property type="evidence" value="ECO:0007669"/>
    <property type="project" value="UniProtKB-KW"/>
</dbReference>
<keyword evidence="5" id="KW-0677">Repeat</keyword>
<feature type="transmembrane region" description="Helical" evidence="11">
    <location>
        <begin position="276"/>
        <end position="294"/>
    </location>
</feature>
<evidence type="ECO:0000256" key="12">
    <source>
        <dbReference type="SAM" id="SignalP"/>
    </source>
</evidence>
<feature type="transmembrane region" description="Helical" evidence="11">
    <location>
        <begin position="174"/>
        <end position="195"/>
    </location>
</feature>
<comment type="catalytic activity">
    <reaction evidence="10">
        <text>L-cystine(out) + H(+)(out) = L-cystine(in) + H(+)(in)</text>
        <dbReference type="Rhea" id="RHEA:66172"/>
        <dbReference type="ChEBI" id="CHEBI:15378"/>
        <dbReference type="ChEBI" id="CHEBI:35491"/>
    </reaction>
    <physiologicalReaction direction="left-to-right" evidence="10">
        <dbReference type="Rhea" id="RHEA:66173"/>
    </physiologicalReaction>
</comment>
<keyword evidence="12" id="KW-0732">Signal</keyword>
<dbReference type="PANTHER" id="PTHR13131">
    <property type="entry name" value="CYSTINOSIN"/>
    <property type="match status" value="1"/>
</dbReference>
<dbReference type="PANTHER" id="PTHR13131:SF5">
    <property type="entry name" value="CYSTINOSIN"/>
    <property type="match status" value="1"/>
</dbReference>
<evidence type="ECO:0000256" key="7">
    <source>
        <dbReference type="ARBA" id="ARBA00022989"/>
    </source>
</evidence>
<feature type="chain" id="PRO_5032480797" description="Cystinosin-like protein" evidence="12">
    <location>
        <begin position="22"/>
        <end position="392"/>
    </location>
</feature>
<protein>
    <recommendedName>
        <fullName evidence="15">Cystinosin-like protein</fullName>
    </recommendedName>
</protein>